<gene>
    <name evidence="1" type="ORF">Sradi_4887500</name>
</gene>
<sequence length="99" mass="11101">MAGLGWYSIPYSLSSTTLFTILPDMFGSERTRFKGWFVRTTIGCDWKYDRNLLAATTRAKTSFLICGYFSSAHCKVLQGIFRPSSRVSTALIALCDVAR</sequence>
<protein>
    <submittedName>
        <fullName evidence="1">Uncharacterized protein</fullName>
    </submittedName>
</protein>
<reference evidence="1" key="1">
    <citation type="submission" date="2020-06" db="EMBL/GenBank/DDBJ databases">
        <authorList>
            <person name="Li T."/>
            <person name="Hu X."/>
            <person name="Zhang T."/>
            <person name="Song X."/>
            <person name="Zhang H."/>
            <person name="Dai N."/>
            <person name="Sheng W."/>
            <person name="Hou X."/>
            <person name="Wei L."/>
        </authorList>
    </citation>
    <scope>NUCLEOTIDE SEQUENCE</scope>
    <source>
        <strain evidence="1">G02</strain>
        <tissue evidence="1">Leaf</tissue>
    </source>
</reference>
<organism evidence="1">
    <name type="scientific">Sesamum radiatum</name>
    <name type="common">Black benniseed</name>
    <dbReference type="NCBI Taxonomy" id="300843"/>
    <lineage>
        <taxon>Eukaryota</taxon>
        <taxon>Viridiplantae</taxon>
        <taxon>Streptophyta</taxon>
        <taxon>Embryophyta</taxon>
        <taxon>Tracheophyta</taxon>
        <taxon>Spermatophyta</taxon>
        <taxon>Magnoliopsida</taxon>
        <taxon>eudicotyledons</taxon>
        <taxon>Gunneridae</taxon>
        <taxon>Pentapetalae</taxon>
        <taxon>asterids</taxon>
        <taxon>lamiids</taxon>
        <taxon>Lamiales</taxon>
        <taxon>Pedaliaceae</taxon>
        <taxon>Sesamum</taxon>
    </lineage>
</organism>
<dbReference type="AlphaFoldDB" id="A0AAW2MDH0"/>
<proteinExistence type="predicted"/>
<name>A0AAW2MDH0_SESRA</name>
<reference evidence="1" key="2">
    <citation type="journal article" date="2024" name="Plant">
        <title>Genomic evolution and insights into agronomic trait innovations of Sesamum species.</title>
        <authorList>
            <person name="Miao H."/>
            <person name="Wang L."/>
            <person name="Qu L."/>
            <person name="Liu H."/>
            <person name="Sun Y."/>
            <person name="Le M."/>
            <person name="Wang Q."/>
            <person name="Wei S."/>
            <person name="Zheng Y."/>
            <person name="Lin W."/>
            <person name="Duan Y."/>
            <person name="Cao H."/>
            <person name="Xiong S."/>
            <person name="Wang X."/>
            <person name="Wei L."/>
            <person name="Li C."/>
            <person name="Ma Q."/>
            <person name="Ju M."/>
            <person name="Zhao R."/>
            <person name="Li G."/>
            <person name="Mu C."/>
            <person name="Tian Q."/>
            <person name="Mei H."/>
            <person name="Zhang T."/>
            <person name="Gao T."/>
            <person name="Zhang H."/>
        </authorList>
    </citation>
    <scope>NUCLEOTIDE SEQUENCE</scope>
    <source>
        <strain evidence="1">G02</strain>
    </source>
</reference>
<dbReference type="EMBL" id="JACGWJ010000022">
    <property type="protein sequence ID" value="KAL0329008.1"/>
    <property type="molecule type" value="Genomic_DNA"/>
</dbReference>
<evidence type="ECO:0000313" key="1">
    <source>
        <dbReference type="EMBL" id="KAL0329008.1"/>
    </source>
</evidence>
<comment type="caution">
    <text evidence="1">The sequence shown here is derived from an EMBL/GenBank/DDBJ whole genome shotgun (WGS) entry which is preliminary data.</text>
</comment>
<accession>A0AAW2MDH0</accession>